<accession>A0AA38FVT1</accession>
<dbReference type="AlphaFoldDB" id="A0AA38FVT1"/>
<reference evidence="1 2" key="1">
    <citation type="journal article" date="2021" name="Nat. Plants">
        <title>The Taxus genome provides insights into paclitaxel biosynthesis.</title>
        <authorList>
            <person name="Xiong X."/>
            <person name="Gou J."/>
            <person name="Liao Q."/>
            <person name="Li Y."/>
            <person name="Zhou Q."/>
            <person name="Bi G."/>
            <person name="Li C."/>
            <person name="Du R."/>
            <person name="Wang X."/>
            <person name="Sun T."/>
            <person name="Guo L."/>
            <person name="Liang H."/>
            <person name="Lu P."/>
            <person name="Wu Y."/>
            <person name="Zhang Z."/>
            <person name="Ro D.K."/>
            <person name="Shang Y."/>
            <person name="Huang S."/>
            <person name="Yan J."/>
        </authorList>
    </citation>
    <scope>NUCLEOTIDE SEQUENCE [LARGE SCALE GENOMIC DNA]</scope>
    <source>
        <strain evidence="1">Ta-2019</strain>
    </source>
</reference>
<comment type="caution">
    <text evidence="1">The sequence shown here is derived from an EMBL/GenBank/DDBJ whole genome shotgun (WGS) entry which is preliminary data.</text>
</comment>
<protein>
    <submittedName>
        <fullName evidence="1">Uncharacterized protein</fullName>
    </submittedName>
</protein>
<name>A0AA38FVT1_TAXCH</name>
<gene>
    <name evidence="1" type="ORF">KI387_025980</name>
</gene>
<feature type="non-terminal residue" evidence="1">
    <location>
        <position position="1"/>
    </location>
</feature>
<keyword evidence="2" id="KW-1185">Reference proteome</keyword>
<evidence type="ECO:0000313" key="1">
    <source>
        <dbReference type="EMBL" id="KAH9310945.1"/>
    </source>
</evidence>
<evidence type="ECO:0000313" key="2">
    <source>
        <dbReference type="Proteomes" id="UP000824469"/>
    </source>
</evidence>
<feature type="non-terminal residue" evidence="1">
    <location>
        <position position="71"/>
    </location>
</feature>
<sequence length="71" mass="8328">REPPNPLKEDEEFLNLKRKVVVNGPFSPITNLEGWGSSDIYLRCDADYRLEPAMLRRGLDEVKKRHFDRSL</sequence>
<dbReference type="Proteomes" id="UP000824469">
    <property type="component" value="Unassembled WGS sequence"/>
</dbReference>
<dbReference type="EMBL" id="JAHRHJ020000006">
    <property type="protein sequence ID" value="KAH9310945.1"/>
    <property type="molecule type" value="Genomic_DNA"/>
</dbReference>
<organism evidence="1 2">
    <name type="scientific">Taxus chinensis</name>
    <name type="common">Chinese yew</name>
    <name type="synonym">Taxus wallichiana var. chinensis</name>
    <dbReference type="NCBI Taxonomy" id="29808"/>
    <lineage>
        <taxon>Eukaryota</taxon>
        <taxon>Viridiplantae</taxon>
        <taxon>Streptophyta</taxon>
        <taxon>Embryophyta</taxon>
        <taxon>Tracheophyta</taxon>
        <taxon>Spermatophyta</taxon>
        <taxon>Pinopsida</taxon>
        <taxon>Pinidae</taxon>
        <taxon>Conifers II</taxon>
        <taxon>Cupressales</taxon>
        <taxon>Taxaceae</taxon>
        <taxon>Taxus</taxon>
    </lineage>
</organism>
<proteinExistence type="predicted"/>